<dbReference type="PANTHER" id="PTHR33446">
    <property type="entry name" value="PROTEIN TONB-RELATED"/>
    <property type="match status" value="1"/>
</dbReference>
<evidence type="ECO:0000256" key="4">
    <source>
        <dbReference type="ARBA" id="ARBA00022475"/>
    </source>
</evidence>
<keyword evidence="7" id="KW-0653">Protein transport</keyword>
<keyword evidence="6" id="KW-0812">Transmembrane</keyword>
<dbReference type="Proteomes" id="UP000515240">
    <property type="component" value="Chromosome"/>
</dbReference>
<dbReference type="GO" id="GO:0098797">
    <property type="term" value="C:plasma membrane protein complex"/>
    <property type="evidence" value="ECO:0007669"/>
    <property type="project" value="TreeGrafter"/>
</dbReference>
<dbReference type="AlphaFoldDB" id="A0A7G5EJN7"/>
<accession>A0A7G5EJN7</accession>
<evidence type="ECO:0000256" key="2">
    <source>
        <dbReference type="ARBA" id="ARBA00006555"/>
    </source>
</evidence>
<dbReference type="InterPro" id="IPR006260">
    <property type="entry name" value="TonB/TolA_C"/>
</dbReference>
<dbReference type="PANTHER" id="PTHR33446:SF2">
    <property type="entry name" value="PROTEIN TONB"/>
    <property type="match status" value="1"/>
</dbReference>
<gene>
    <name evidence="12" type="ORF">HS961_15985</name>
</gene>
<dbReference type="Pfam" id="PF03544">
    <property type="entry name" value="TonB_C"/>
    <property type="match status" value="1"/>
</dbReference>
<dbReference type="Gene3D" id="3.30.1150.10">
    <property type="match status" value="1"/>
</dbReference>
<keyword evidence="3" id="KW-0813">Transport</keyword>
<dbReference type="KEGG" id="cpis:HS961_15985"/>
<dbReference type="InterPro" id="IPR037682">
    <property type="entry name" value="TonB_C"/>
</dbReference>
<dbReference type="RefSeq" id="WP_182323664.1">
    <property type="nucleotide sequence ID" value="NZ_CP058554.1"/>
</dbReference>
<comment type="similarity">
    <text evidence="2">Belongs to the TonB family.</text>
</comment>
<keyword evidence="5" id="KW-0997">Cell inner membrane</keyword>
<dbReference type="PRINTS" id="PR01217">
    <property type="entry name" value="PRICHEXTENSN"/>
</dbReference>
<comment type="subcellular location">
    <subcellularLocation>
        <location evidence="1">Cell inner membrane</location>
        <topology evidence="1">Single-pass membrane protein</topology>
        <orientation evidence="1">Periplasmic side</orientation>
    </subcellularLocation>
</comment>
<dbReference type="InterPro" id="IPR051045">
    <property type="entry name" value="TonB-dependent_transducer"/>
</dbReference>
<keyword evidence="4" id="KW-1003">Cell membrane</keyword>
<dbReference type="GO" id="GO:0015031">
    <property type="term" value="P:protein transport"/>
    <property type="evidence" value="ECO:0007669"/>
    <property type="project" value="UniProtKB-KW"/>
</dbReference>
<dbReference type="EMBL" id="CP058554">
    <property type="protein sequence ID" value="QMV74212.1"/>
    <property type="molecule type" value="Genomic_DNA"/>
</dbReference>
<keyword evidence="8" id="KW-1133">Transmembrane helix</keyword>
<evidence type="ECO:0000256" key="5">
    <source>
        <dbReference type="ARBA" id="ARBA00022519"/>
    </source>
</evidence>
<feature type="region of interest" description="Disordered" evidence="10">
    <location>
        <begin position="61"/>
        <end position="172"/>
    </location>
</feature>
<evidence type="ECO:0000256" key="8">
    <source>
        <dbReference type="ARBA" id="ARBA00022989"/>
    </source>
</evidence>
<evidence type="ECO:0000256" key="10">
    <source>
        <dbReference type="SAM" id="MobiDB-lite"/>
    </source>
</evidence>
<reference evidence="12 13" key="1">
    <citation type="journal article" date="2020" name="G3 (Bethesda)">
        <title>CeMbio - The Caenorhabditis elegans Microbiome Resource.</title>
        <authorList>
            <person name="Dirksen P."/>
            <person name="Assie A."/>
            <person name="Zimmermann J."/>
            <person name="Zhang F."/>
            <person name="Tietje A.M."/>
            <person name="Marsh S.A."/>
            <person name="Felix M.A."/>
            <person name="Shapira M."/>
            <person name="Kaleta C."/>
            <person name="Schulenburg H."/>
            <person name="Samuel B."/>
        </authorList>
    </citation>
    <scope>NUCLEOTIDE SEQUENCE [LARGE SCALE GENOMIC DNA]</scope>
    <source>
        <strain evidence="12 13">BIGb0172</strain>
    </source>
</reference>
<dbReference type="NCBIfam" id="TIGR01352">
    <property type="entry name" value="tonB_Cterm"/>
    <property type="match status" value="1"/>
</dbReference>
<name>A0A7G5EJN7_9BURK</name>
<evidence type="ECO:0000313" key="12">
    <source>
        <dbReference type="EMBL" id="QMV74212.1"/>
    </source>
</evidence>
<feature type="compositionally biased region" description="Pro residues" evidence="10">
    <location>
        <begin position="119"/>
        <end position="150"/>
    </location>
</feature>
<evidence type="ECO:0000256" key="6">
    <source>
        <dbReference type="ARBA" id="ARBA00022692"/>
    </source>
</evidence>
<dbReference type="SUPFAM" id="SSF74653">
    <property type="entry name" value="TolA/TonB C-terminal domain"/>
    <property type="match status" value="1"/>
</dbReference>
<protein>
    <submittedName>
        <fullName evidence="12">Energy transducer TonB</fullName>
    </submittedName>
</protein>
<feature type="compositionally biased region" description="Pro residues" evidence="10">
    <location>
        <begin position="61"/>
        <end position="97"/>
    </location>
</feature>
<evidence type="ECO:0000256" key="1">
    <source>
        <dbReference type="ARBA" id="ARBA00004383"/>
    </source>
</evidence>
<evidence type="ECO:0000313" key="13">
    <source>
        <dbReference type="Proteomes" id="UP000515240"/>
    </source>
</evidence>
<sequence>MLPPDPYSPSKNLGRNIVVTGSVLAAHVAGLWALQAGLLKSAAFELPKPEPVMVQLIAPEPMPVVAPPPPPTPKPPPPAPPPPPKPTPKPVPKPAPKPQAIKDPTPAPNAVTGTTETQPPAPPIEAPPPAPPSPPPAPPAPPAPPPPPVIQLPSSNAAYLNNPAPQYPAISRRMGETGTTIVRAFIDEEGKPQELQLKKSSGYDRLDQSALDTVRKWRFKAGTSNGTPRPMWVNVPIKWELN</sequence>
<feature type="domain" description="TonB C-terminal" evidence="11">
    <location>
        <begin position="152"/>
        <end position="242"/>
    </location>
</feature>
<evidence type="ECO:0000259" key="11">
    <source>
        <dbReference type="PROSITE" id="PS52015"/>
    </source>
</evidence>
<proteinExistence type="inferred from homology"/>
<dbReference type="PROSITE" id="PS52015">
    <property type="entry name" value="TONB_CTD"/>
    <property type="match status" value="1"/>
</dbReference>
<evidence type="ECO:0000256" key="3">
    <source>
        <dbReference type="ARBA" id="ARBA00022448"/>
    </source>
</evidence>
<dbReference type="GO" id="GO:0031992">
    <property type="term" value="F:energy transducer activity"/>
    <property type="evidence" value="ECO:0007669"/>
    <property type="project" value="TreeGrafter"/>
</dbReference>
<evidence type="ECO:0000256" key="9">
    <source>
        <dbReference type="ARBA" id="ARBA00023136"/>
    </source>
</evidence>
<dbReference type="GO" id="GO:0055085">
    <property type="term" value="P:transmembrane transport"/>
    <property type="evidence" value="ECO:0007669"/>
    <property type="project" value="InterPro"/>
</dbReference>
<keyword evidence="9" id="KW-0472">Membrane</keyword>
<keyword evidence="13" id="KW-1185">Reference proteome</keyword>
<organism evidence="12 13">
    <name type="scientific">Comamonas piscis</name>
    <dbReference type="NCBI Taxonomy" id="1562974"/>
    <lineage>
        <taxon>Bacteria</taxon>
        <taxon>Pseudomonadati</taxon>
        <taxon>Pseudomonadota</taxon>
        <taxon>Betaproteobacteria</taxon>
        <taxon>Burkholderiales</taxon>
        <taxon>Comamonadaceae</taxon>
        <taxon>Comamonas</taxon>
    </lineage>
</organism>
<evidence type="ECO:0000256" key="7">
    <source>
        <dbReference type="ARBA" id="ARBA00022927"/>
    </source>
</evidence>